<dbReference type="Gene3D" id="3.40.50.2000">
    <property type="entry name" value="Glycogen Phosphorylase B"/>
    <property type="match status" value="2"/>
</dbReference>
<gene>
    <name evidence="4" type="ORF">B9N65_03330</name>
</gene>
<dbReference type="RefSeq" id="WP_087582797.1">
    <property type="nucleotide sequence ID" value="NZ_NDYN01000002.1"/>
</dbReference>
<dbReference type="InterPro" id="IPR001296">
    <property type="entry name" value="Glyco_trans_1"/>
</dbReference>
<dbReference type="PANTHER" id="PTHR46401">
    <property type="entry name" value="GLYCOSYLTRANSFERASE WBBK-RELATED"/>
    <property type="match status" value="1"/>
</dbReference>
<organism evidence="4 5">
    <name type="scientific">Campylobacter concisus</name>
    <dbReference type="NCBI Taxonomy" id="199"/>
    <lineage>
        <taxon>Bacteria</taxon>
        <taxon>Pseudomonadati</taxon>
        <taxon>Campylobacterota</taxon>
        <taxon>Epsilonproteobacteria</taxon>
        <taxon>Campylobacterales</taxon>
        <taxon>Campylobacteraceae</taxon>
        <taxon>Campylobacter</taxon>
    </lineage>
</organism>
<dbReference type="Pfam" id="PF13439">
    <property type="entry name" value="Glyco_transf_4"/>
    <property type="match status" value="1"/>
</dbReference>
<feature type="domain" description="Glycosyl transferase family 1" evidence="2">
    <location>
        <begin position="176"/>
        <end position="320"/>
    </location>
</feature>
<dbReference type="SUPFAM" id="SSF53756">
    <property type="entry name" value="UDP-Glycosyltransferase/glycogen phosphorylase"/>
    <property type="match status" value="1"/>
</dbReference>
<dbReference type="InterPro" id="IPR028098">
    <property type="entry name" value="Glyco_trans_4-like_N"/>
</dbReference>
<dbReference type="PANTHER" id="PTHR46401:SF2">
    <property type="entry name" value="GLYCOSYLTRANSFERASE WBBK-RELATED"/>
    <property type="match status" value="1"/>
</dbReference>
<evidence type="ECO:0000259" key="2">
    <source>
        <dbReference type="Pfam" id="PF00534"/>
    </source>
</evidence>
<comment type="caution">
    <text evidence="4">The sequence shown here is derived from an EMBL/GenBank/DDBJ whole genome shotgun (WGS) entry which is preliminary data.</text>
</comment>
<dbReference type="Pfam" id="PF00534">
    <property type="entry name" value="Glycos_transf_1"/>
    <property type="match status" value="1"/>
</dbReference>
<proteinExistence type="predicted"/>
<protein>
    <submittedName>
        <fullName evidence="4">UDP-glucose--(Heptosyl) LPS alpha1,3-glucosyltransferase WaaG</fullName>
    </submittedName>
</protein>
<dbReference type="AlphaFoldDB" id="A0A1Y5MMV1"/>
<feature type="domain" description="Glycosyltransferase subfamily 4-like N-terminal" evidence="3">
    <location>
        <begin position="87"/>
        <end position="152"/>
    </location>
</feature>
<accession>A0A1Y5MMV1</accession>
<dbReference type="EMBL" id="NDYN01000002">
    <property type="protein sequence ID" value="OUT08513.1"/>
    <property type="molecule type" value="Genomic_DNA"/>
</dbReference>
<keyword evidence="1 4" id="KW-0808">Transferase</keyword>
<sequence>MKKIVFLRTNPNAVGGAERYLRRLVKAINELGIQTEIRSYLGDAGISSWKKALNFNRQVKRQKKEDEFYFSLERVSCADIYRAGDGVHKVYRATKSFWWLNPLNFVYPYLEKKCFKNSQKIITNSNFIKEQIIATYSIEPEKITTIYNGVNLPQRVQKAEAKLALCEEFGLKFELATLLFVGNGFKRKGLKEFLLLASKLKTPVNTLIVGKDKNISSYKRLAKKLGLNAYFVGEQKSTAKFYEASDIFIFPTHYEPFSNVVLEALSFKNVVFTTAQNGASEILEDKFVLQSPNDESALEFIDEILTNHELLASLQEKAYELSLNFSIEKNAALTLEVIKDALK</sequence>
<dbReference type="GO" id="GO:0016757">
    <property type="term" value="F:glycosyltransferase activity"/>
    <property type="evidence" value="ECO:0007669"/>
    <property type="project" value="InterPro"/>
</dbReference>
<evidence type="ECO:0000259" key="3">
    <source>
        <dbReference type="Pfam" id="PF13439"/>
    </source>
</evidence>
<dbReference type="CDD" id="cd03801">
    <property type="entry name" value="GT4_PimA-like"/>
    <property type="match status" value="1"/>
</dbReference>
<evidence type="ECO:0000313" key="4">
    <source>
        <dbReference type="EMBL" id="OUT08513.1"/>
    </source>
</evidence>
<evidence type="ECO:0000313" key="5">
    <source>
        <dbReference type="Proteomes" id="UP000196317"/>
    </source>
</evidence>
<name>A0A1Y5MMV1_9BACT</name>
<evidence type="ECO:0000256" key="1">
    <source>
        <dbReference type="ARBA" id="ARBA00022679"/>
    </source>
</evidence>
<reference evidence="4 5" key="1">
    <citation type="submission" date="2017-04" db="EMBL/GenBank/DDBJ databases">
        <title>Complete genome of Campylobacter concisus ATCC 33237T and draft genomes for an additional eight well characterized C. concisus strains.</title>
        <authorList>
            <person name="Cornelius A.J."/>
            <person name="Miller W.G."/>
            <person name="Lastovica A.J."/>
            <person name="On S.L."/>
            <person name="French N.P."/>
            <person name="Vandenberg O."/>
            <person name="Biggs P.J."/>
        </authorList>
    </citation>
    <scope>NUCLEOTIDE SEQUENCE [LARGE SCALE GENOMIC DNA]</scope>
    <source>
        <strain evidence="4 5">CCUG 19995</strain>
    </source>
</reference>
<dbReference type="Proteomes" id="UP000196317">
    <property type="component" value="Unassembled WGS sequence"/>
</dbReference>